<keyword evidence="6" id="KW-1185">Reference proteome</keyword>
<evidence type="ECO:0000256" key="1">
    <source>
        <dbReference type="ARBA" id="ARBA00010149"/>
    </source>
</evidence>
<dbReference type="Pfam" id="PF24153">
    <property type="entry name" value="Meg"/>
    <property type="match status" value="1"/>
</dbReference>
<sequence length="53" mass="5719">MEKYTRQMDALVVLSLLLVLGCFTNHVQCIADVVDCPLGVQPVAAVMLSDARA</sequence>
<accession>A0A5J9V7I3</accession>
<feature type="signal peptide" evidence="3">
    <location>
        <begin position="1"/>
        <end position="29"/>
    </location>
</feature>
<name>A0A5J9V7I3_9POAL</name>
<dbReference type="Proteomes" id="UP000324897">
    <property type="component" value="Chromosome 1"/>
</dbReference>
<protein>
    <recommendedName>
        <fullName evidence="4">Meg domain-containing protein</fullName>
    </recommendedName>
</protein>
<proteinExistence type="inferred from homology"/>
<evidence type="ECO:0000259" key="4">
    <source>
        <dbReference type="Pfam" id="PF24153"/>
    </source>
</evidence>
<evidence type="ECO:0000313" key="5">
    <source>
        <dbReference type="EMBL" id="TVU31528.1"/>
    </source>
</evidence>
<evidence type="ECO:0000256" key="2">
    <source>
        <dbReference type="ARBA" id="ARBA00023157"/>
    </source>
</evidence>
<keyword evidence="3" id="KW-0732">Signal</keyword>
<feature type="domain" description="Meg" evidence="4">
    <location>
        <begin position="1"/>
        <end position="32"/>
    </location>
</feature>
<dbReference type="Gramene" id="TVU31528">
    <property type="protein sequence ID" value="TVU31528"/>
    <property type="gene ID" value="EJB05_23215"/>
</dbReference>
<feature type="chain" id="PRO_5023904792" description="Meg domain-containing protein" evidence="3">
    <location>
        <begin position="30"/>
        <end position="53"/>
    </location>
</feature>
<dbReference type="EMBL" id="RWGY01000011">
    <property type="protein sequence ID" value="TVU31528.1"/>
    <property type="molecule type" value="Genomic_DNA"/>
</dbReference>
<organism evidence="5 6">
    <name type="scientific">Eragrostis curvula</name>
    <name type="common">weeping love grass</name>
    <dbReference type="NCBI Taxonomy" id="38414"/>
    <lineage>
        <taxon>Eukaryota</taxon>
        <taxon>Viridiplantae</taxon>
        <taxon>Streptophyta</taxon>
        <taxon>Embryophyta</taxon>
        <taxon>Tracheophyta</taxon>
        <taxon>Spermatophyta</taxon>
        <taxon>Magnoliopsida</taxon>
        <taxon>Liliopsida</taxon>
        <taxon>Poales</taxon>
        <taxon>Poaceae</taxon>
        <taxon>PACMAD clade</taxon>
        <taxon>Chloridoideae</taxon>
        <taxon>Eragrostideae</taxon>
        <taxon>Eragrostidinae</taxon>
        <taxon>Eragrostis</taxon>
    </lineage>
</organism>
<evidence type="ECO:0000313" key="6">
    <source>
        <dbReference type="Proteomes" id="UP000324897"/>
    </source>
</evidence>
<keyword evidence="2" id="KW-1015">Disulfide bond</keyword>
<dbReference type="PROSITE" id="PS51257">
    <property type="entry name" value="PROKAR_LIPOPROTEIN"/>
    <property type="match status" value="1"/>
</dbReference>
<reference evidence="5 6" key="1">
    <citation type="journal article" date="2019" name="Sci. Rep.">
        <title>A high-quality genome of Eragrostis curvula grass provides insights into Poaceae evolution and supports new strategies to enhance forage quality.</title>
        <authorList>
            <person name="Carballo J."/>
            <person name="Santos B.A.C.M."/>
            <person name="Zappacosta D."/>
            <person name="Garbus I."/>
            <person name="Selva J.P."/>
            <person name="Gallo C.A."/>
            <person name="Diaz A."/>
            <person name="Albertini E."/>
            <person name="Caccamo M."/>
            <person name="Echenique V."/>
        </authorList>
    </citation>
    <scope>NUCLEOTIDE SEQUENCE [LARGE SCALE GENOMIC DNA]</scope>
    <source>
        <strain evidence="6">cv. Victoria</strain>
        <tissue evidence="5">Leaf</tissue>
    </source>
</reference>
<feature type="non-terminal residue" evidence="5">
    <location>
        <position position="53"/>
    </location>
</feature>
<comment type="caution">
    <text evidence="5">The sequence shown here is derived from an EMBL/GenBank/DDBJ whole genome shotgun (WGS) entry which is preliminary data.</text>
</comment>
<comment type="similarity">
    <text evidence="1">Belongs to the MEG family.</text>
</comment>
<gene>
    <name evidence="5" type="ORF">EJB05_23215</name>
</gene>
<dbReference type="InterPro" id="IPR056205">
    <property type="entry name" value="Meg"/>
</dbReference>
<evidence type="ECO:0000256" key="3">
    <source>
        <dbReference type="SAM" id="SignalP"/>
    </source>
</evidence>
<dbReference type="AlphaFoldDB" id="A0A5J9V7I3"/>